<proteinExistence type="predicted"/>
<evidence type="ECO:0000256" key="1">
    <source>
        <dbReference type="SAM" id="SignalP"/>
    </source>
</evidence>
<dbReference type="EMBL" id="FZPD01000003">
    <property type="protein sequence ID" value="SNT00861.1"/>
    <property type="molecule type" value="Genomic_DNA"/>
</dbReference>
<dbReference type="Proteomes" id="UP000198393">
    <property type="component" value="Unassembled WGS sequence"/>
</dbReference>
<keyword evidence="3" id="KW-1185">Reference proteome</keyword>
<feature type="chain" id="PRO_5013009179" description="GLPGLI family protein" evidence="1">
    <location>
        <begin position="26"/>
        <end position="312"/>
    </location>
</feature>
<evidence type="ECO:0008006" key="4">
    <source>
        <dbReference type="Google" id="ProtNLM"/>
    </source>
</evidence>
<organism evidence="2 3">
    <name type="scientific">Ekhidna lutea</name>
    <dbReference type="NCBI Taxonomy" id="447679"/>
    <lineage>
        <taxon>Bacteria</taxon>
        <taxon>Pseudomonadati</taxon>
        <taxon>Bacteroidota</taxon>
        <taxon>Cytophagia</taxon>
        <taxon>Cytophagales</taxon>
        <taxon>Reichenbachiellaceae</taxon>
        <taxon>Ekhidna</taxon>
    </lineage>
</organism>
<name>A0A239J4P0_EKHLU</name>
<protein>
    <recommendedName>
        <fullName evidence="4">GLPGLI family protein</fullName>
    </recommendedName>
</protein>
<evidence type="ECO:0000313" key="3">
    <source>
        <dbReference type="Proteomes" id="UP000198393"/>
    </source>
</evidence>
<dbReference type="AlphaFoldDB" id="A0A239J4P0"/>
<reference evidence="2 3" key="1">
    <citation type="submission" date="2017-06" db="EMBL/GenBank/DDBJ databases">
        <authorList>
            <person name="Kim H.J."/>
            <person name="Triplett B.A."/>
        </authorList>
    </citation>
    <scope>NUCLEOTIDE SEQUENCE [LARGE SCALE GENOMIC DNA]</scope>
    <source>
        <strain evidence="2 3">DSM 19307</strain>
    </source>
</reference>
<accession>A0A239J4P0</accession>
<dbReference type="RefSeq" id="WP_144017382.1">
    <property type="nucleotide sequence ID" value="NZ_FZPD01000003.1"/>
</dbReference>
<sequence>MKTPDNLKSLLLLCAALLLMHFSSAQELELKSNGYGEKNLKKFPRKVYIKEFNVNFQMTADAKAVSKTTTNSRKGSSSASMNVAVTGIDAPDLQQITNTVYNDFVNAFKSQGFEVLTVNDIGDLKYFEEYELMGANINEDQNPGYLKVTPEGFQYYVKGISNSGKEKQVVGAPMRLLKEMDDVMVLTADYTFSAIDLNASQSSVLGTSSVKGNIGLKMPSCVLNAWAGKMIAINYTPKKMPEFEGVFENEGEKLKAFSMATKPTYSGFLTHSSNDFTHEAKCDKDKYVATTTGTMKEFNNQALSEMFGYFNK</sequence>
<evidence type="ECO:0000313" key="2">
    <source>
        <dbReference type="EMBL" id="SNT00861.1"/>
    </source>
</evidence>
<feature type="signal peptide" evidence="1">
    <location>
        <begin position="1"/>
        <end position="25"/>
    </location>
</feature>
<keyword evidence="1" id="KW-0732">Signal</keyword>
<dbReference type="OrthoDB" id="817809at2"/>
<gene>
    <name evidence="2" type="ORF">SAMN05421640_1988</name>
</gene>